<dbReference type="AlphaFoldDB" id="A0A161JVW1"/>
<comment type="subunit">
    <text evidence="4">Homodimer.</text>
</comment>
<name>A0A161JVW1_9ZZZZ</name>
<dbReference type="InterPro" id="IPR029028">
    <property type="entry name" value="Alpha/beta_knot_MTases"/>
</dbReference>
<dbReference type="CDD" id="cd18080">
    <property type="entry name" value="TrmD-like"/>
    <property type="match status" value="1"/>
</dbReference>
<evidence type="ECO:0000256" key="14">
    <source>
        <dbReference type="ARBA" id="ARBA00047783"/>
    </source>
</evidence>
<keyword evidence="11" id="KW-0819">tRNA processing</keyword>
<evidence type="ECO:0000256" key="8">
    <source>
        <dbReference type="ARBA" id="ARBA00022603"/>
    </source>
</evidence>
<dbReference type="PANTHER" id="PTHR46417:SF1">
    <property type="entry name" value="TRNA (GUANINE-N(1)-)-METHYLTRANSFERASE"/>
    <property type="match status" value="1"/>
</dbReference>
<evidence type="ECO:0000256" key="4">
    <source>
        <dbReference type="ARBA" id="ARBA00011738"/>
    </source>
</evidence>
<gene>
    <name evidence="16" type="ORF">MGWOODY_Mmi348</name>
</gene>
<dbReference type="InterPro" id="IPR002649">
    <property type="entry name" value="tRNA_m1G_MeTrfase_TrmD"/>
</dbReference>
<reference evidence="16" key="1">
    <citation type="submission" date="2015-10" db="EMBL/GenBank/DDBJ databases">
        <authorList>
            <person name="Gilbert D.G."/>
        </authorList>
    </citation>
    <scope>NUCLEOTIDE SEQUENCE</scope>
</reference>
<evidence type="ECO:0000256" key="5">
    <source>
        <dbReference type="ARBA" id="ARBA00012807"/>
    </source>
</evidence>
<evidence type="ECO:0000256" key="11">
    <source>
        <dbReference type="ARBA" id="ARBA00022694"/>
    </source>
</evidence>
<evidence type="ECO:0000256" key="12">
    <source>
        <dbReference type="ARBA" id="ARBA00029736"/>
    </source>
</evidence>
<dbReference type="NCBIfam" id="TIGR00088">
    <property type="entry name" value="trmD"/>
    <property type="match status" value="1"/>
</dbReference>
<organism evidence="16">
    <name type="scientific">hydrothermal vent metagenome</name>
    <dbReference type="NCBI Taxonomy" id="652676"/>
    <lineage>
        <taxon>unclassified sequences</taxon>
        <taxon>metagenomes</taxon>
        <taxon>ecological metagenomes</taxon>
    </lineage>
</organism>
<sequence length="242" mass="27612">MKHQIAIITSVPTLVETVVQYSMLREAVTREKVDFHLIDLREYGLGNYRQIDDTPYGGGAGMVMMAEPIFKAIENAIQLVGGTNDLRIIYPSPQGKPWNHRLAEENSIIKKLIVICGHYKGIDERIIEKYISHEYSIGDFVVTSGEIPAMIMVDSIVRLIPGVLNKLESALSDTFAADLLDGPHYTQPREIEGLAVPEVLFSGHHKKIENWRKVRREERTKEKRPDIWKKYLELNESEVNDE</sequence>
<dbReference type="PANTHER" id="PTHR46417">
    <property type="entry name" value="TRNA (GUANINE-N(1)-)-METHYLTRANSFERASE"/>
    <property type="match status" value="1"/>
</dbReference>
<evidence type="ECO:0000259" key="15">
    <source>
        <dbReference type="Pfam" id="PF01746"/>
    </source>
</evidence>
<dbReference type="SUPFAM" id="SSF75217">
    <property type="entry name" value="alpha/beta knot"/>
    <property type="match status" value="1"/>
</dbReference>
<comment type="function">
    <text evidence="1">Specifically methylates guanosine-37 in various tRNAs.</text>
</comment>
<dbReference type="Pfam" id="PF01746">
    <property type="entry name" value="tRNA_m1G_MT"/>
    <property type="match status" value="1"/>
</dbReference>
<evidence type="ECO:0000256" key="6">
    <source>
        <dbReference type="ARBA" id="ARBA00014679"/>
    </source>
</evidence>
<dbReference type="InterPro" id="IPR029026">
    <property type="entry name" value="tRNA_m1G_MTases_N"/>
</dbReference>
<dbReference type="Gene3D" id="3.40.1280.10">
    <property type="match status" value="1"/>
</dbReference>
<accession>A0A161JVW1</accession>
<comment type="similarity">
    <text evidence="3">Belongs to the RNA methyltransferase TrmD family.</text>
</comment>
<dbReference type="GO" id="GO:0005829">
    <property type="term" value="C:cytosol"/>
    <property type="evidence" value="ECO:0007669"/>
    <property type="project" value="TreeGrafter"/>
</dbReference>
<evidence type="ECO:0000256" key="9">
    <source>
        <dbReference type="ARBA" id="ARBA00022679"/>
    </source>
</evidence>
<protein>
    <recommendedName>
        <fullName evidence="6">tRNA (guanine-N(1)-)-methyltransferase</fullName>
        <ecNumber evidence="5">2.1.1.228</ecNumber>
    </recommendedName>
    <alternativeName>
        <fullName evidence="12">M1G-methyltransferase</fullName>
    </alternativeName>
    <alternativeName>
        <fullName evidence="13">tRNA [GM37] methyltransferase</fullName>
    </alternativeName>
</protein>
<evidence type="ECO:0000313" key="16">
    <source>
        <dbReference type="EMBL" id="CUV08287.1"/>
    </source>
</evidence>
<keyword evidence="10" id="KW-0949">S-adenosyl-L-methionine</keyword>
<evidence type="ECO:0000256" key="1">
    <source>
        <dbReference type="ARBA" id="ARBA00002634"/>
    </source>
</evidence>
<dbReference type="NCBIfam" id="NF000648">
    <property type="entry name" value="PRK00026.1"/>
    <property type="match status" value="1"/>
</dbReference>
<dbReference type="GO" id="GO:0002939">
    <property type="term" value="P:tRNA N1-guanine methylation"/>
    <property type="evidence" value="ECO:0007669"/>
    <property type="project" value="TreeGrafter"/>
</dbReference>
<keyword evidence="8 16" id="KW-0489">Methyltransferase</keyword>
<dbReference type="Gene3D" id="1.10.1270.20">
    <property type="entry name" value="tRNA(m1g37)methyltransferase, domain 2"/>
    <property type="match status" value="1"/>
</dbReference>
<feature type="domain" description="tRNA methyltransferase TRMD/TRM10-type" evidence="15">
    <location>
        <begin position="4"/>
        <end position="230"/>
    </location>
</feature>
<dbReference type="InterPro" id="IPR023148">
    <property type="entry name" value="tRNA_m1G_MeTrfase_C_sf"/>
</dbReference>
<evidence type="ECO:0000256" key="3">
    <source>
        <dbReference type="ARBA" id="ARBA00007630"/>
    </source>
</evidence>
<dbReference type="InterPro" id="IPR016009">
    <property type="entry name" value="tRNA_MeTrfase_TRMD/TRM10"/>
</dbReference>
<dbReference type="GO" id="GO:0052906">
    <property type="term" value="F:tRNA (guanine(37)-N1)-methyltransferase activity"/>
    <property type="evidence" value="ECO:0007669"/>
    <property type="project" value="UniProtKB-EC"/>
</dbReference>
<dbReference type="HAMAP" id="MF_00605">
    <property type="entry name" value="TrmD"/>
    <property type="match status" value="1"/>
</dbReference>
<evidence type="ECO:0000256" key="7">
    <source>
        <dbReference type="ARBA" id="ARBA00022490"/>
    </source>
</evidence>
<comment type="catalytic activity">
    <reaction evidence="14">
        <text>guanosine(37) in tRNA + S-adenosyl-L-methionine = N(1)-methylguanosine(37) in tRNA + S-adenosyl-L-homocysteine + H(+)</text>
        <dbReference type="Rhea" id="RHEA:36899"/>
        <dbReference type="Rhea" id="RHEA-COMP:10145"/>
        <dbReference type="Rhea" id="RHEA-COMP:10147"/>
        <dbReference type="ChEBI" id="CHEBI:15378"/>
        <dbReference type="ChEBI" id="CHEBI:57856"/>
        <dbReference type="ChEBI" id="CHEBI:59789"/>
        <dbReference type="ChEBI" id="CHEBI:73542"/>
        <dbReference type="ChEBI" id="CHEBI:74269"/>
        <dbReference type="EC" id="2.1.1.228"/>
    </reaction>
</comment>
<keyword evidence="9 16" id="KW-0808">Transferase</keyword>
<keyword evidence="7" id="KW-0963">Cytoplasm</keyword>
<proteinExistence type="inferred from homology"/>
<dbReference type="PIRSF" id="PIRSF000386">
    <property type="entry name" value="tRNA_mtase"/>
    <property type="match status" value="1"/>
</dbReference>
<dbReference type="EC" id="2.1.1.228" evidence="5"/>
<comment type="subcellular location">
    <subcellularLocation>
        <location evidence="2">Cytoplasm</location>
    </subcellularLocation>
</comment>
<evidence type="ECO:0000256" key="13">
    <source>
        <dbReference type="ARBA" id="ARBA00033392"/>
    </source>
</evidence>
<dbReference type="EMBL" id="FAXC01000039">
    <property type="protein sequence ID" value="CUV08287.1"/>
    <property type="molecule type" value="Genomic_DNA"/>
</dbReference>
<evidence type="ECO:0000256" key="10">
    <source>
        <dbReference type="ARBA" id="ARBA00022691"/>
    </source>
</evidence>
<evidence type="ECO:0000256" key="2">
    <source>
        <dbReference type="ARBA" id="ARBA00004496"/>
    </source>
</evidence>